<dbReference type="InterPro" id="IPR011044">
    <property type="entry name" value="Quino_amine_DH_bsu"/>
</dbReference>
<evidence type="ECO:0000313" key="9">
    <source>
        <dbReference type="Proteomes" id="UP000011087"/>
    </source>
</evidence>
<dbReference type="PROSITE" id="PS50082">
    <property type="entry name" value="WD_REPEATS_2"/>
    <property type="match status" value="2"/>
</dbReference>
<dbReference type="KEGG" id="gtt:GUITHDRAFT_117479"/>
<dbReference type="Gene3D" id="2.160.20.80">
    <property type="entry name" value="E3 ubiquitin-protein ligase SopA"/>
    <property type="match status" value="1"/>
</dbReference>
<dbReference type="OrthoDB" id="2376502at2759"/>
<evidence type="ECO:0000313" key="7">
    <source>
        <dbReference type="EMBL" id="EKX36369.1"/>
    </source>
</evidence>
<accession>L1IKD1</accession>
<feature type="repeat" description="WD" evidence="4">
    <location>
        <begin position="786"/>
        <end position="822"/>
    </location>
</feature>
<dbReference type="InterPro" id="IPR019775">
    <property type="entry name" value="WD40_repeat_CS"/>
</dbReference>
<evidence type="ECO:0000256" key="1">
    <source>
        <dbReference type="ARBA" id="ARBA00004229"/>
    </source>
</evidence>
<dbReference type="Pfam" id="PF00400">
    <property type="entry name" value="WD40"/>
    <property type="match status" value="1"/>
</dbReference>
<dbReference type="Gene3D" id="3.40.50.300">
    <property type="entry name" value="P-loop containing nucleotide triphosphate hydrolases"/>
    <property type="match status" value="1"/>
</dbReference>
<dbReference type="PANTHER" id="PTHR19879:SF9">
    <property type="entry name" value="TRANSCRIPTION INITIATION FACTOR TFIID SUBUNIT 5"/>
    <property type="match status" value="1"/>
</dbReference>
<dbReference type="HOGENOM" id="CLU_301378_0_0_1"/>
<evidence type="ECO:0000256" key="5">
    <source>
        <dbReference type="SAM" id="MobiDB-lite"/>
    </source>
</evidence>
<dbReference type="SUPFAM" id="SSF141571">
    <property type="entry name" value="Pentapeptide repeat-like"/>
    <property type="match status" value="1"/>
</dbReference>
<evidence type="ECO:0000256" key="4">
    <source>
        <dbReference type="PROSITE-ProRule" id="PRU00221"/>
    </source>
</evidence>
<dbReference type="EnsemblProtists" id="EKX36369">
    <property type="protein sequence ID" value="EKX36369"/>
    <property type="gene ID" value="GUITHDRAFT_117479"/>
</dbReference>
<evidence type="ECO:0000256" key="3">
    <source>
        <dbReference type="ARBA" id="ARBA00022737"/>
    </source>
</evidence>
<dbReference type="SMART" id="SM00320">
    <property type="entry name" value="WD40"/>
    <property type="match status" value="2"/>
</dbReference>
<keyword evidence="9" id="KW-1185">Reference proteome</keyword>
<keyword evidence="3" id="KW-0677">Repeat</keyword>
<dbReference type="Pfam" id="PF00805">
    <property type="entry name" value="Pentapeptide"/>
    <property type="match status" value="1"/>
</dbReference>
<dbReference type="PROSITE" id="PS00678">
    <property type="entry name" value="WD_REPEATS_1"/>
    <property type="match status" value="1"/>
</dbReference>
<reference evidence="7 9" key="1">
    <citation type="journal article" date="2012" name="Nature">
        <title>Algal genomes reveal evolutionary mosaicism and the fate of nucleomorphs.</title>
        <authorList>
            <consortium name="DOE Joint Genome Institute"/>
            <person name="Curtis B.A."/>
            <person name="Tanifuji G."/>
            <person name="Burki F."/>
            <person name="Gruber A."/>
            <person name="Irimia M."/>
            <person name="Maruyama S."/>
            <person name="Arias M.C."/>
            <person name="Ball S.G."/>
            <person name="Gile G.H."/>
            <person name="Hirakawa Y."/>
            <person name="Hopkins J.F."/>
            <person name="Kuo A."/>
            <person name="Rensing S.A."/>
            <person name="Schmutz J."/>
            <person name="Symeonidi A."/>
            <person name="Elias M."/>
            <person name="Eveleigh R.J."/>
            <person name="Herman E.K."/>
            <person name="Klute M.J."/>
            <person name="Nakayama T."/>
            <person name="Obornik M."/>
            <person name="Reyes-Prieto A."/>
            <person name="Armbrust E.V."/>
            <person name="Aves S.J."/>
            <person name="Beiko R.G."/>
            <person name="Coutinho P."/>
            <person name="Dacks J.B."/>
            <person name="Durnford D.G."/>
            <person name="Fast N.M."/>
            <person name="Green B.R."/>
            <person name="Grisdale C.J."/>
            <person name="Hempel F."/>
            <person name="Henrissat B."/>
            <person name="Hoppner M.P."/>
            <person name="Ishida K."/>
            <person name="Kim E."/>
            <person name="Koreny L."/>
            <person name="Kroth P.G."/>
            <person name="Liu Y."/>
            <person name="Malik S.B."/>
            <person name="Maier U.G."/>
            <person name="McRose D."/>
            <person name="Mock T."/>
            <person name="Neilson J.A."/>
            <person name="Onodera N.T."/>
            <person name="Poole A.M."/>
            <person name="Pritham E.J."/>
            <person name="Richards T.A."/>
            <person name="Rocap G."/>
            <person name="Roy S.W."/>
            <person name="Sarai C."/>
            <person name="Schaack S."/>
            <person name="Shirato S."/>
            <person name="Slamovits C.H."/>
            <person name="Spencer D.F."/>
            <person name="Suzuki S."/>
            <person name="Worden A.Z."/>
            <person name="Zauner S."/>
            <person name="Barry K."/>
            <person name="Bell C."/>
            <person name="Bharti A.K."/>
            <person name="Crow J.A."/>
            <person name="Grimwood J."/>
            <person name="Kramer R."/>
            <person name="Lindquist E."/>
            <person name="Lucas S."/>
            <person name="Salamov A."/>
            <person name="McFadden G.I."/>
            <person name="Lane C.E."/>
            <person name="Keeling P.J."/>
            <person name="Gray M.W."/>
            <person name="Grigoriev I.V."/>
            <person name="Archibald J.M."/>
        </authorList>
    </citation>
    <scope>NUCLEOTIDE SEQUENCE</scope>
    <source>
        <strain evidence="7 9">CCMP2712</strain>
    </source>
</reference>
<dbReference type="InterPro" id="IPR001646">
    <property type="entry name" value="5peptide_repeat"/>
</dbReference>
<dbReference type="Gene3D" id="2.130.10.10">
    <property type="entry name" value="YVTN repeat-like/Quinoprotein amine dehydrogenase"/>
    <property type="match status" value="1"/>
</dbReference>
<dbReference type="InterPro" id="IPR024977">
    <property type="entry name" value="Apc4-like_WD40_dom"/>
</dbReference>
<dbReference type="GO" id="GO:0009507">
    <property type="term" value="C:chloroplast"/>
    <property type="evidence" value="ECO:0007669"/>
    <property type="project" value="UniProtKB-SubCell"/>
</dbReference>
<organism evidence="7">
    <name type="scientific">Guillardia theta (strain CCMP2712)</name>
    <name type="common">Cryptophyte</name>
    <dbReference type="NCBI Taxonomy" id="905079"/>
    <lineage>
        <taxon>Eukaryota</taxon>
        <taxon>Cryptophyceae</taxon>
        <taxon>Pyrenomonadales</taxon>
        <taxon>Geminigeraceae</taxon>
        <taxon>Guillardia</taxon>
    </lineage>
</organism>
<dbReference type="STRING" id="905079.L1IKD1"/>
<evidence type="ECO:0000259" key="6">
    <source>
        <dbReference type="Pfam" id="PF12894"/>
    </source>
</evidence>
<proteinExistence type="predicted"/>
<feature type="repeat" description="WD" evidence="4">
    <location>
        <begin position="755"/>
        <end position="785"/>
    </location>
</feature>
<evidence type="ECO:0000256" key="2">
    <source>
        <dbReference type="ARBA" id="ARBA00022574"/>
    </source>
</evidence>
<evidence type="ECO:0000313" key="8">
    <source>
        <dbReference type="EnsemblProtists" id="EKX36369"/>
    </source>
</evidence>
<dbReference type="PaxDb" id="55529-EKX36369"/>
<feature type="compositionally biased region" description="Basic and acidic residues" evidence="5">
    <location>
        <begin position="15"/>
        <end position="25"/>
    </location>
</feature>
<dbReference type="PANTHER" id="PTHR19879">
    <property type="entry name" value="TRANSCRIPTION INITIATION FACTOR TFIID"/>
    <property type="match status" value="1"/>
</dbReference>
<dbReference type="InterPro" id="IPR027417">
    <property type="entry name" value="P-loop_NTPase"/>
</dbReference>
<keyword evidence="2 4" id="KW-0853">WD repeat</keyword>
<dbReference type="PROSITE" id="PS50294">
    <property type="entry name" value="WD_REPEATS_REGION"/>
    <property type="match status" value="2"/>
</dbReference>
<name>L1IKD1_GUITC</name>
<dbReference type="OMA" id="MEMASKH"/>
<comment type="subcellular location">
    <subcellularLocation>
        <location evidence="1">Plastid</location>
        <location evidence="1">Chloroplast</location>
    </subcellularLocation>
</comment>
<gene>
    <name evidence="7" type="ORF">GUITHDRAFT_117479</name>
</gene>
<feature type="region of interest" description="Disordered" evidence="5">
    <location>
        <begin position="1"/>
        <end position="37"/>
    </location>
</feature>
<reference evidence="8" key="3">
    <citation type="submission" date="2016-03" db="UniProtKB">
        <authorList>
            <consortium name="EnsemblProtists"/>
        </authorList>
    </citation>
    <scope>IDENTIFICATION</scope>
</reference>
<dbReference type="InterPro" id="IPR015943">
    <property type="entry name" value="WD40/YVTN_repeat-like_dom_sf"/>
</dbReference>
<dbReference type="RefSeq" id="XP_005823349.1">
    <property type="nucleotide sequence ID" value="XM_005823292.1"/>
</dbReference>
<dbReference type="AlphaFoldDB" id="L1IKD1"/>
<dbReference type="Pfam" id="PF12894">
    <property type="entry name" value="ANAPC4_WD40"/>
    <property type="match status" value="1"/>
</dbReference>
<dbReference type="SUPFAM" id="SSF52540">
    <property type="entry name" value="P-loop containing nucleoside triphosphate hydrolases"/>
    <property type="match status" value="1"/>
</dbReference>
<dbReference type="GeneID" id="17293079"/>
<dbReference type="eggNOG" id="KOG0266">
    <property type="taxonomic scope" value="Eukaryota"/>
</dbReference>
<dbReference type="InterPro" id="IPR001680">
    <property type="entry name" value="WD40_rpt"/>
</dbReference>
<sequence length="992" mass="111949">MKRRLAEAWSGWSLRGDEKRSRSEESGGSGNRGSIVSADDLRAGRKYDLQNQARELGLILTPQGRYVLEASSRRKFFASSLPSGQILWETDEQVDGEDVEEILVAMTRLDQSVHVNTGTHGTADGELKTAGGETIDFFREDFESIKKLEEKAKVSLHQVTSQSGPYLPLNANMVINGWCYSHRYGFASKVDLNTGRIPEDKHVEGTYCNLPKRLRETIKSSLGDEEAVDDAMGCYLETNCTDTDPEVRVTAGERSGDLLDRFMQDKQKRVLVLLGYAGAGKSTLVRRWAIEKGEAWKEGEPYPVYLHLPRCRSVKAYMEEAAGVCFGGEEAWRGFIRARSFLVVLDSYDEIGEMDNVVAKVMKELAGCRGVKAVLTCRSGYLQKENASNPLLWPPGTGGQDAVQVAWVCPLSLRDEGRVRRYIEAHARSSGRDWSSERCKEGMRAVQELRDVVSTPYSLKVLLVALPRLQEKKRRRPSWTISRHNMHKEYAKEWYRREWEKLAQRQELAEQAKQAGMRDGNYMEWYSRGAKHVCLYMHREQRKHVVLKEGDGFSSVAPFSLRMRGGDVTQQLGYWLLRGSLTRVKHNKREGSLEVSFVHDLYRSFFLAEATLEELRKKEDGQADEAVRVPASLSVRNLRGEVETIKEHAIVVQGKRKYQERLFDVMRASREDGSEETGRASANAATILVAASVSWAILRNGIFHRTDLRWADLRGVDASHGYFVETRLEGARLEGADFGERATVRIECKEVRCGAFEPGGMTLATVSEDGKIRVWNVETGRCVRELGRGGEEIDMIRWRADGKRLASGSRRGRIRVWDVETGGCFLDLERKEEIGEIGWVGDERIAWWTHRREYCMQTMDVELGVCTREHKLERAGRHSTRFGPEGPDGRRLAGVSESGGRVWVWDAETGRGEELQEGPEGGVRGAELGAGRAHCLRGICLMADFNRNERELVCRYASIDQSLSSPVRRLLEERGAVAQANTPTRGSWCCVQ</sequence>
<reference evidence="9" key="2">
    <citation type="submission" date="2012-11" db="EMBL/GenBank/DDBJ databases">
        <authorList>
            <person name="Kuo A."/>
            <person name="Curtis B.A."/>
            <person name="Tanifuji G."/>
            <person name="Burki F."/>
            <person name="Gruber A."/>
            <person name="Irimia M."/>
            <person name="Maruyama S."/>
            <person name="Arias M.C."/>
            <person name="Ball S.G."/>
            <person name="Gile G.H."/>
            <person name="Hirakawa Y."/>
            <person name="Hopkins J.F."/>
            <person name="Rensing S.A."/>
            <person name="Schmutz J."/>
            <person name="Symeonidi A."/>
            <person name="Elias M."/>
            <person name="Eveleigh R.J."/>
            <person name="Herman E.K."/>
            <person name="Klute M.J."/>
            <person name="Nakayama T."/>
            <person name="Obornik M."/>
            <person name="Reyes-Prieto A."/>
            <person name="Armbrust E.V."/>
            <person name="Aves S.J."/>
            <person name="Beiko R.G."/>
            <person name="Coutinho P."/>
            <person name="Dacks J.B."/>
            <person name="Durnford D.G."/>
            <person name="Fast N.M."/>
            <person name="Green B.R."/>
            <person name="Grisdale C."/>
            <person name="Hempe F."/>
            <person name="Henrissat B."/>
            <person name="Hoppner M.P."/>
            <person name="Ishida K.-I."/>
            <person name="Kim E."/>
            <person name="Koreny L."/>
            <person name="Kroth P.G."/>
            <person name="Liu Y."/>
            <person name="Malik S.-B."/>
            <person name="Maier U.G."/>
            <person name="McRose D."/>
            <person name="Mock T."/>
            <person name="Neilson J.A."/>
            <person name="Onodera N.T."/>
            <person name="Poole A.M."/>
            <person name="Pritham E.J."/>
            <person name="Richards T.A."/>
            <person name="Rocap G."/>
            <person name="Roy S.W."/>
            <person name="Sarai C."/>
            <person name="Schaack S."/>
            <person name="Shirato S."/>
            <person name="Slamovits C.H."/>
            <person name="Spencer D.F."/>
            <person name="Suzuki S."/>
            <person name="Worden A.Z."/>
            <person name="Zauner S."/>
            <person name="Barry K."/>
            <person name="Bell C."/>
            <person name="Bharti A.K."/>
            <person name="Crow J.A."/>
            <person name="Grimwood J."/>
            <person name="Kramer R."/>
            <person name="Lindquist E."/>
            <person name="Lucas S."/>
            <person name="Salamov A."/>
            <person name="McFadden G.I."/>
            <person name="Lane C.E."/>
            <person name="Keeling P.J."/>
            <person name="Gray M.W."/>
            <person name="Grigoriev I.V."/>
            <person name="Archibald J.M."/>
        </authorList>
    </citation>
    <scope>NUCLEOTIDE SEQUENCE</scope>
    <source>
        <strain evidence="9">CCMP2712</strain>
    </source>
</reference>
<dbReference type="Proteomes" id="UP000011087">
    <property type="component" value="Unassembled WGS sequence"/>
</dbReference>
<protein>
    <recommendedName>
        <fullName evidence="6">Anaphase-promoting complex subunit 4-like WD40 domain-containing protein</fullName>
    </recommendedName>
</protein>
<dbReference type="SUPFAM" id="SSF50969">
    <property type="entry name" value="YVTN repeat-like/Quinoprotein amine dehydrogenase"/>
    <property type="match status" value="1"/>
</dbReference>
<dbReference type="EMBL" id="JH993075">
    <property type="protein sequence ID" value="EKX36369.1"/>
    <property type="molecule type" value="Genomic_DNA"/>
</dbReference>
<feature type="domain" description="Anaphase-promoting complex subunit 4-like WD40" evidence="6">
    <location>
        <begin position="789"/>
        <end position="839"/>
    </location>
</feature>